<reference evidence="1 2" key="1">
    <citation type="submission" date="2022-11" db="EMBL/GenBank/DDBJ databases">
        <title>Whole genome sequence of Eschrichtius robustus ER-17-0199.</title>
        <authorList>
            <person name="Bruniche-Olsen A."/>
            <person name="Black A.N."/>
            <person name="Fields C.J."/>
            <person name="Walden K."/>
            <person name="Dewoody J.A."/>
        </authorList>
    </citation>
    <scope>NUCLEOTIDE SEQUENCE [LARGE SCALE GENOMIC DNA]</scope>
    <source>
        <strain evidence="1">ER-17-0199</strain>
        <tissue evidence="1">Blubber</tissue>
    </source>
</reference>
<dbReference type="Proteomes" id="UP001159641">
    <property type="component" value="Unassembled WGS sequence"/>
</dbReference>
<evidence type="ECO:0000313" key="2">
    <source>
        <dbReference type="Proteomes" id="UP001159641"/>
    </source>
</evidence>
<dbReference type="AlphaFoldDB" id="A0AB34HPC0"/>
<dbReference type="EMBL" id="JAIQCJ010000983">
    <property type="protein sequence ID" value="KAJ8793407.1"/>
    <property type="molecule type" value="Genomic_DNA"/>
</dbReference>
<gene>
    <name evidence="1" type="ORF">J1605_003686</name>
</gene>
<dbReference type="PANTHER" id="PTHR33887">
    <property type="entry name" value="PB1 DOMAIN-CONTAINING PROTEIN"/>
    <property type="match status" value="1"/>
</dbReference>
<evidence type="ECO:0000313" key="1">
    <source>
        <dbReference type="EMBL" id="KAJ8793407.1"/>
    </source>
</evidence>
<name>A0AB34HPC0_ESCRO</name>
<proteinExistence type="predicted"/>
<accession>A0AB34HPC0</accession>
<protein>
    <submittedName>
        <fullName evidence="1">Uncharacterized protein</fullName>
    </submittedName>
</protein>
<dbReference type="PANTHER" id="PTHR33887:SF4">
    <property type="entry name" value="AB2-183"/>
    <property type="match status" value="1"/>
</dbReference>
<dbReference type="InterPro" id="IPR039471">
    <property type="entry name" value="CXorf65-like"/>
</dbReference>
<organism evidence="1 2">
    <name type="scientific">Eschrichtius robustus</name>
    <name type="common">California gray whale</name>
    <name type="synonym">Eschrichtius gibbosus</name>
    <dbReference type="NCBI Taxonomy" id="9764"/>
    <lineage>
        <taxon>Eukaryota</taxon>
        <taxon>Metazoa</taxon>
        <taxon>Chordata</taxon>
        <taxon>Craniata</taxon>
        <taxon>Vertebrata</taxon>
        <taxon>Euteleostomi</taxon>
        <taxon>Mammalia</taxon>
        <taxon>Eutheria</taxon>
        <taxon>Laurasiatheria</taxon>
        <taxon>Artiodactyla</taxon>
        <taxon>Whippomorpha</taxon>
        <taxon>Cetacea</taxon>
        <taxon>Mysticeti</taxon>
        <taxon>Eschrichtiidae</taxon>
        <taxon>Eschrichtius</taxon>
    </lineage>
</organism>
<comment type="caution">
    <text evidence="1">The sequence shown here is derived from an EMBL/GenBank/DDBJ whole genome shotgun (WGS) entry which is preliminary data.</text>
</comment>
<keyword evidence="2" id="KW-1185">Reference proteome</keyword>
<sequence>MFIFIKHGGPYAPCHLFSDNQQFLASTNCSVLLLLHYVRHEVGLPDTDTIDLCDAMGTMQLFFLMKTRGDYANKFLTARNTYYVCRVEHEAPGMDQRGENKVHQLKVVLSVRVLKSWALEGWRLGDGGWGSCTAVFTGTGLENVYRAFVPLLKNPEPKIIGKEHDGGRRNMEGTV</sequence>
<dbReference type="Pfam" id="PF15874">
    <property type="entry name" value="Il2rg"/>
    <property type="match status" value="1"/>
</dbReference>